<proteinExistence type="predicted"/>
<accession>A0A6M3LMS0</accession>
<evidence type="ECO:0000313" key="1">
    <source>
        <dbReference type="EMBL" id="QJA94248.1"/>
    </source>
</evidence>
<sequence length="125" mass="14330">MKVRMTVDVAEERLQDLLCNALEGGSNYWYFIKKFNYPEGQTKESLGIEFAHIELPFKGGSLTFTVPEDEDGKEYTLDLKAIEKGVRRMAKKYPKHFGDFMEENDDACTGDCFLQCCLFGEEVYG</sequence>
<gene>
    <name evidence="1" type="ORF">MM415B03915_0012</name>
</gene>
<organism evidence="1">
    <name type="scientific">viral metagenome</name>
    <dbReference type="NCBI Taxonomy" id="1070528"/>
    <lineage>
        <taxon>unclassified sequences</taxon>
        <taxon>metagenomes</taxon>
        <taxon>organismal metagenomes</taxon>
    </lineage>
</organism>
<name>A0A6M3LMS0_9ZZZZ</name>
<dbReference type="AlphaFoldDB" id="A0A6M3LMS0"/>
<reference evidence="1" key="1">
    <citation type="submission" date="2020-03" db="EMBL/GenBank/DDBJ databases">
        <title>The deep terrestrial virosphere.</title>
        <authorList>
            <person name="Holmfeldt K."/>
            <person name="Nilsson E."/>
            <person name="Simone D."/>
            <person name="Lopez-Fernandez M."/>
            <person name="Wu X."/>
            <person name="de Brujin I."/>
            <person name="Lundin D."/>
            <person name="Andersson A."/>
            <person name="Bertilsson S."/>
            <person name="Dopson M."/>
        </authorList>
    </citation>
    <scope>NUCLEOTIDE SEQUENCE</scope>
    <source>
        <strain evidence="1">MM415B03915</strain>
    </source>
</reference>
<protein>
    <submittedName>
        <fullName evidence="1">Uncharacterized protein</fullName>
    </submittedName>
</protein>
<dbReference type="EMBL" id="MT143215">
    <property type="protein sequence ID" value="QJA94248.1"/>
    <property type="molecule type" value="Genomic_DNA"/>
</dbReference>